<keyword evidence="3" id="KW-0813">Transport</keyword>
<dbReference type="InterPro" id="IPR051010">
    <property type="entry name" value="BCAA_transport"/>
</dbReference>
<evidence type="ECO:0000256" key="2">
    <source>
        <dbReference type="ARBA" id="ARBA00022729"/>
    </source>
</evidence>
<evidence type="ECO:0000313" key="6">
    <source>
        <dbReference type="Proteomes" id="UP001385499"/>
    </source>
</evidence>
<dbReference type="EMBL" id="JBAKIA010000012">
    <property type="protein sequence ID" value="MEJ8475626.1"/>
    <property type="molecule type" value="Genomic_DNA"/>
</dbReference>
<feature type="domain" description="Leucine-binding protein" evidence="4">
    <location>
        <begin position="80"/>
        <end position="191"/>
    </location>
</feature>
<comment type="caution">
    <text evidence="5">The sequence shown here is derived from an EMBL/GenBank/DDBJ whole genome shotgun (WGS) entry which is preliminary data.</text>
</comment>
<organism evidence="5 6">
    <name type="scientific">Roseibium algae</name>
    <dbReference type="NCBI Taxonomy" id="3123038"/>
    <lineage>
        <taxon>Bacteria</taxon>
        <taxon>Pseudomonadati</taxon>
        <taxon>Pseudomonadota</taxon>
        <taxon>Alphaproteobacteria</taxon>
        <taxon>Hyphomicrobiales</taxon>
        <taxon>Stappiaceae</taxon>
        <taxon>Roseibium</taxon>
    </lineage>
</organism>
<dbReference type="PANTHER" id="PTHR30483:SF6">
    <property type="entry name" value="PERIPLASMIC BINDING PROTEIN OF ABC TRANSPORTER FOR NATURAL AMINO ACIDS"/>
    <property type="match status" value="1"/>
</dbReference>
<evidence type="ECO:0000313" key="5">
    <source>
        <dbReference type="EMBL" id="MEJ8475626.1"/>
    </source>
</evidence>
<keyword evidence="6" id="KW-1185">Reference proteome</keyword>
<dbReference type="Pfam" id="PF13458">
    <property type="entry name" value="Peripla_BP_6"/>
    <property type="match status" value="1"/>
</dbReference>
<dbReference type="Proteomes" id="UP001385499">
    <property type="component" value="Unassembled WGS sequence"/>
</dbReference>
<proteinExistence type="inferred from homology"/>
<name>A0ABU8TN68_9HYPH</name>
<gene>
    <name evidence="5" type="ORF">V6575_16155</name>
</gene>
<comment type="similarity">
    <text evidence="1">Belongs to the leucine-binding protein family.</text>
</comment>
<keyword evidence="2" id="KW-0732">Signal</keyword>
<dbReference type="InterPro" id="IPR028082">
    <property type="entry name" value="Peripla_BP_I"/>
</dbReference>
<dbReference type="SUPFAM" id="SSF53822">
    <property type="entry name" value="Periplasmic binding protein-like I"/>
    <property type="match status" value="1"/>
</dbReference>
<accession>A0ABU8TN68</accession>
<dbReference type="InterPro" id="IPR022478">
    <property type="entry name" value="ABC_transptr_sub-bd_PQQ"/>
</dbReference>
<dbReference type="Gene3D" id="3.40.50.2300">
    <property type="match status" value="3"/>
</dbReference>
<evidence type="ECO:0000256" key="1">
    <source>
        <dbReference type="ARBA" id="ARBA00010062"/>
    </source>
</evidence>
<reference evidence="5 6" key="1">
    <citation type="submission" date="2024-02" db="EMBL/GenBank/DDBJ databases">
        <title>Roseibium algae sp. nov., isolated from marine alga (Grateloupia sp.), showing potential in myo-inositol conversion.</title>
        <authorList>
            <person name="Wang Y."/>
        </authorList>
    </citation>
    <scope>NUCLEOTIDE SEQUENCE [LARGE SCALE GENOMIC DNA]</scope>
    <source>
        <strain evidence="5 6">H3510</strain>
    </source>
</reference>
<protein>
    <submittedName>
        <fullName evidence="5">ABC transporter substrate-binding protein</fullName>
    </submittedName>
</protein>
<keyword evidence="3" id="KW-0029">Amino-acid transport</keyword>
<evidence type="ECO:0000256" key="3">
    <source>
        <dbReference type="ARBA" id="ARBA00022970"/>
    </source>
</evidence>
<dbReference type="NCBIfam" id="TIGR03863">
    <property type="entry name" value="PQQ_ABC_bind"/>
    <property type="match status" value="1"/>
</dbReference>
<dbReference type="PANTHER" id="PTHR30483">
    <property type="entry name" value="LEUCINE-SPECIFIC-BINDING PROTEIN"/>
    <property type="match status" value="1"/>
</dbReference>
<evidence type="ECO:0000259" key="4">
    <source>
        <dbReference type="Pfam" id="PF13458"/>
    </source>
</evidence>
<sequence length="382" mass="41797">MGTGFVCSAAAVEIQVGIINIEYPILAPISRFDRHPDDLGFAGAELGNEDNQTTGSFLGHQFAIERVSTNPDNMVADIGTLTGKGIRLLAVLGNGNDVAKAADAAGSDVLVFNASAPDNALRDEACRANLLHVAPSRAMLADAITQFLIWKKWKRWFLIEGSNPADKLLGDSYRHSARKFGAEIVEERTFEDTGGSRRADSGHVLVQRKIPVFTQDAADHDVIVAADESDVFALYLPFHAWDPRPVAGSGGLRPVNFSATSEAWGATQFQRRFEKLTDRYIRPQDYNAWLAMRVIGEAVTRTGSNDPAKLKTYILSDAFELAAFKGQKVTFRPWNGQMRQPVLLTDSKVTVSVSPQEGYLHQRSPLDTLGLDKPETSCTAFD</sequence>
<dbReference type="CDD" id="cd06268">
    <property type="entry name" value="PBP1_ABC_transporter_LIVBP-like"/>
    <property type="match status" value="1"/>
</dbReference>
<dbReference type="InterPro" id="IPR028081">
    <property type="entry name" value="Leu-bd"/>
</dbReference>